<feature type="transmembrane region" description="Helical" evidence="1">
    <location>
        <begin position="42"/>
        <end position="60"/>
    </location>
</feature>
<reference evidence="2 3" key="1">
    <citation type="submission" date="2018-06" db="EMBL/GenBank/DDBJ databases">
        <title>Carbapenemase-producing Enterobacteriaceae present in wastewater treatment plant effluent and nearby surface waters in the US.</title>
        <authorList>
            <person name="Mathys D.A."/>
            <person name="Mollenkopf D.F."/>
            <person name="Feicht S.M."/>
            <person name="Adams R.J."/>
            <person name="Albers A.L."/>
            <person name="Stuever D.M."/>
            <person name="Daniels J.B."/>
            <person name="Wittum T.E."/>
        </authorList>
    </citation>
    <scope>NUCLEOTIDE SEQUENCE [LARGE SCALE GENOMIC DNA]</scope>
    <source>
        <strain evidence="2 3">GEO_47_Down_B</strain>
    </source>
</reference>
<name>A0A443VU04_RAOPL</name>
<keyword evidence="1" id="KW-0472">Membrane</keyword>
<dbReference type="KEGG" id="rpln:B1209_23555"/>
<feature type="transmembrane region" description="Helical" evidence="1">
    <location>
        <begin position="12"/>
        <end position="36"/>
    </location>
</feature>
<evidence type="ECO:0000256" key="1">
    <source>
        <dbReference type="SAM" id="Phobius"/>
    </source>
</evidence>
<proteinExistence type="predicted"/>
<dbReference type="AlphaFoldDB" id="A0A443VU04"/>
<organism evidence="2 3">
    <name type="scientific">Raoultella planticola</name>
    <name type="common">Klebsiella planticola</name>
    <dbReference type="NCBI Taxonomy" id="575"/>
    <lineage>
        <taxon>Bacteria</taxon>
        <taxon>Pseudomonadati</taxon>
        <taxon>Pseudomonadota</taxon>
        <taxon>Gammaproteobacteria</taxon>
        <taxon>Enterobacterales</taxon>
        <taxon>Enterobacteriaceae</taxon>
        <taxon>Klebsiella/Raoultella group</taxon>
        <taxon>Raoultella</taxon>
    </lineage>
</organism>
<evidence type="ECO:0000313" key="2">
    <source>
        <dbReference type="EMBL" id="RWT26026.1"/>
    </source>
</evidence>
<accession>A0A443VU04</accession>
<sequence>MMNIIKRIFCRIFRSLVSLHGPGLLTLLFAMAFIYFFPSGPLWPVGVFAIFIIYIFARYVKW</sequence>
<keyword evidence="1" id="KW-0812">Transmembrane</keyword>
<gene>
    <name evidence="2" type="ORF">DN603_00240</name>
</gene>
<keyword evidence="1" id="KW-1133">Transmembrane helix</keyword>
<dbReference type="Proteomes" id="UP000288843">
    <property type="component" value="Unassembled WGS sequence"/>
</dbReference>
<protein>
    <submittedName>
        <fullName evidence="2">Uncharacterized protein</fullName>
    </submittedName>
</protein>
<dbReference type="EMBL" id="QKOX01000001">
    <property type="protein sequence ID" value="RWT26026.1"/>
    <property type="molecule type" value="Genomic_DNA"/>
</dbReference>
<comment type="caution">
    <text evidence="2">The sequence shown here is derived from an EMBL/GenBank/DDBJ whole genome shotgun (WGS) entry which is preliminary data.</text>
</comment>
<evidence type="ECO:0000313" key="3">
    <source>
        <dbReference type="Proteomes" id="UP000288843"/>
    </source>
</evidence>